<dbReference type="Gene3D" id="2.120.10.30">
    <property type="entry name" value="TolB, C-terminal domain"/>
    <property type="match status" value="1"/>
</dbReference>
<dbReference type="RefSeq" id="WP_183980605.1">
    <property type="nucleotide sequence ID" value="NZ_JACHEB010000012.1"/>
</dbReference>
<sequence>MKPHLSLSLLIFVFLQHPALTQTPGTNSNPPLRPAHTAISADCGKLPLSFEPNQGQTDPQVRFLSRGKGHSLFLTDSAAVLTLVRPEPSTQLNHLHTVKNTHDLPSIKTDVVRMELVGASHPQQISGVEPLPGTVNYYLGHDASNWHTGIPTFARVTYSNVYPGVDLTYYGNQQHLEYDFIVSPSANPKPIGLHFAGAQRLKLDSDGNLTVQTKSGELVFQKPIVYQQKSGQRQLIDGQFKLLADNSITFTLGAYDHRRSLIIDPTLAYSTYLGGVTPYYTSPSSLAIDPQGNAYVVGYTESDTFPSTPGAFAGPSTSIARGFVTKLNQTGTALVYSAIFGDATPTCIAVDRSGNAYVTGGASSAFPVTPGAYQTPSAGFFIVKLNATGTALLYSARIGGDQADSGDYATSIALDPSENLYITGVTGSTNFPVTPGAFQTTNPGLGGFGYGNAAFVTKLNAAGSALIYSTYLGGSGDDLGNSIAIDSSGDAYVTGVSKAIDFPVTSGVFQPYSGGGDGTGFVAKLNPEGTGLIYATYLGGTSTDSPNAIAIDSSGNAYVAGGTYSTDFPVTPGALQTKNLSTEEQNGFVSKINPDATALVYSTYLGGTFSDSVLGMVVNRSGNAIVTGYTQSFDFPITEDAFQSIHGGSEPTGNDNAFVTELVPNGTALAYSTYLGGSGYPSDSGDYGRAIVLDSADNIYLTGIASSSDFPTTNGAFQQTDPTGSTGNANAFISKFVFGKHTVRLETTTQLVANPNPQKTGDKVTFTAYVRPTSGTGTPTGFVRFEADGVPLVTAPLNGSGEATTSWKSSTPGRFRIKAHYLGDEDYLRSSSDALVEAVIGPPARITIVSGSHQKTQAGTAFADPLVVIVKDVNNRPVSGAKVTFTGTGLQFSSSTATTNSSGEASVNAIAKATGKLTADASVSGVSAPAAFAFTATKVP</sequence>
<evidence type="ECO:0000256" key="1">
    <source>
        <dbReference type="ARBA" id="ARBA00010116"/>
    </source>
</evidence>
<dbReference type="SMART" id="SM00634">
    <property type="entry name" value="BID_1"/>
    <property type="match status" value="1"/>
</dbReference>
<comment type="similarity">
    <text evidence="1">Belongs to the intimin/invasin family.</text>
</comment>
<dbReference type="SUPFAM" id="SSF49373">
    <property type="entry name" value="Invasin/intimin cell-adhesion fragments"/>
    <property type="match status" value="1"/>
</dbReference>
<name>A0A9X0QI05_9BACT</name>
<evidence type="ECO:0000313" key="4">
    <source>
        <dbReference type="Proteomes" id="UP000535182"/>
    </source>
</evidence>
<reference evidence="3 4" key="1">
    <citation type="submission" date="2020-08" db="EMBL/GenBank/DDBJ databases">
        <title>Genomic Encyclopedia of Type Strains, Phase IV (KMG-V): Genome sequencing to study the core and pangenomes of soil and plant-associated prokaryotes.</title>
        <authorList>
            <person name="Whitman W."/>
        </authorList>
    </citation>
    <scope>NUCLEOTIDE SEQUENCE [LARGE SCALE GENOMIC DNA]</scope>
    <source>
        <strain evidence="3 4">X5P2</strain>
    </source>
</reference>
<dbReference type="SUPFAM" id="SSF63829">
    <property type="entry name" value="Calcium-dependent phosphotriesterase"/>
    <property type="match status" value="1"/>
</dbReference>
<comment type="caution">
    <text evidence="3">The sequence shown here is derived from an EMBL/GenBank/DDBJ whole genome shotgun (WGS) entry which is preliminary data.</text>
</comment>
<dbReference type="Pfam" id="PF25778">
    <property type="entry name" value="DUF7948"/>
    <property type="match status" value="1"/>
</dbReference>
<dbReference type="InterPro" id="IPR008964">
    <property type="entry name" value="Invasin/intimin_cell_adhesion"/>
</dbReference>
<dbReference type="Pfam" id="PF16640">
    <property type="entry name" value="Big_3_5"/>
    <property type="match status" value="1"/>
</dbReference>
<feature type="domain" description="Big-1" evidence="2">
    <location>
        <begin position="845"/>
        <end position="929"/>
    </location>
</feature>
<protein>
    <recommendedName>
        <fullName evidence="2">Big-1 domain-containing protein</fullName>
    </recommendedName>
</protein>
<dbReference type="AlphaFoldDB" id="A0A9X0QI05"/>
<gene>
    <name evidence="3" type="ORF">HDF14_004449</name>
</gene>
<dbReference type="InterPro" id="IPR011042">
    <property type="entry name" value="6-blade_b-propeller_TolB-like"/>
</dbReference>
<accession>A0A9X0QI05</accession>
<dbReference type="InterPro" id="IPR013783">
    <property type="entry name" value="Ig-like_fold"/>
</dbReference>
<evidence type="ECO:0000259" key="2">
    <source>
        <dbReference type="SMART" id="SM00634"/>
    </source>
</evidence>
<dbReference type="Proteomes" id="UP000535182">
    <property type="component" value="Unassembled WGS sequence"/>
</dbReference>
<dbReference type="EMBL" id="JACHEB010000012">
    <property type="protein sequence ID" value="MBB5330812.1"/>
    <property type="molecule type" value="Genomic_DNA"/>
</dbReference>
<dbReference type="Pfam" id="PF06739">
    <property type="entry name" value="SBBP"/>
    <property type="match status" value="4"/>
</dbReference>
<dbReference type="InterPro" id="IPR010620">
    <property type="entry name" value="SBBP_repeat"/>
</dbReference>
<dbReference type="InterPro" id="IPR057708">
    <property type="entry name" value="DUF7948"/>
</dbReference>
<keyword evidence="4" id="KW-1185">Reference proteome</keyword>
<dbReference type="Gene3D" id="2.60.40.10">
    <property type="entry name" value="Immunoglobulins"/>
    <property type="match status" value="2"/>
</dbReference>
<proteinExistence type="inferred from homology"/>
<dbReference type="PANTHER" id="PTHR35580:SF1">
    <property type="entry name" value="PHYTASE-LIKE DOMAIN-CONTAINING PROTEIN"/>
    <property type="match status" value="1"/>
</dbReference>
<dbReference type="Pfam" id="PF02369">
    <property type="entry name" value="Big_1"/>
    <property type="match status" value="1"/>
</dbReference>
<dbReference type="InterPro" id="IPR003344">
    <property type="entry name" value="Big_1_dom"/>
</dbReference>
<dbReference type="InterPro" id="IPR052918">
    <property type="entry name" value="Motility_Chemotaxis_Reg"/>
</dbReference>
<evidence type="ECO:0000313" key="3">
    <source>
        <dbReference type="EMBL" id="MBB5330812.1"/>
    </source>
</evidence>
<dbReference type="InterPro" id="IPR032109">
    <property type="entry name" value="Big_3_5"/>
</dbReference>
<organism evidence="3 4">
    <name type="scientific">Tunturiibacter gelidiferens</name>
    <dbReference type="NCBI Taxonomy" id="3069689"/>
    <lineage>
        <taxon>Bacteria</taxon>
        <taxon>Pseudomonadati</taxon>
        <taxon>Acidobacteriota</taxon>
        <taxon>Terriglobia</taxon>
        <taxon>Terriglobales</taxon>
        <taxon>Acidobacteriaceae</taxon>
        <taxon>Tunturiibacter</taxon>
    </lineage>
</organism>
<dbReference type="PANTHER" id="PTHR35580">
    <property type="entry name" value="CELL SURFACE GLYCOPROTEIN (S-LAYER PROTEIN)-LIKE PROTEIN"/>
    <property type="match status" value="1"/>
</dbReference>